<dbReference type="Proteomes" id="UP000318585">
    <property type="component" value="Unassembled WGS sequence"/>
</dbReference>
<dbReference type="InterPro" id="IPR036770">
    <property type="entry name" value="Ankyrin_rpt-contain_sf"/>
</dbReference>
<dbReference type="Gene3D" id="1.25.40.20">
    <property type="entry name" value="Ankyrin repeat-containing domain"/>
    <property type="match status" value="1"/>
</dbReference>
<evidence type="ECO:0000256" key="1">
    <source>
        <dbReference type="PROSITE-ProRule" id="PRU00023"/>
    </source>
</evidence>
<dbReference type="OrthoDB" id="407974at2"/>
<dbReference type="RefSeq" id="WP_143390697.1">
    <property type="nucleotide sequence ID" value="NZ_VJZQ01000012.1"/>
</dbReference>
<organism evidence="2 3">
    <name type="scientific">Flavobacterium franklandianum</name>
    <dbReference type="NCBI Taxonomy" id="2594430"/>
    <lineage>
        <taxon>Bacteria</taxon>
        <taxon>Pseudomonadati</taxon>
        <taxon>Bacteroidota</taxon>
        <taxon>Flavobacteriia</taxon>
        <taxon>Flavobacteriales</taxon>
        <taxon>Flavobacteriaceae</taxon>
        <taxon>Flavobacterium</taxon>
    </lineage>
</organism>
<dbReference type="AlphaFoldDB" id="A0A553CQ43"/>
<sequence length="90" mass="9874">MGGKPNLHTTFKGETPVIVAADNDDPKYLKLLLDYKDDPNSIENVFSGPKKRISSERNSTLTACISAIDGKNDFEKVKLFVEAGVVINYA</sequence>
<protein>
    <submittedName>
        <fullName evidence="2">Uncharacterized protein</fullName>
    </submittedName>
</protein>
<comment type="caution">
    <text evidence="2">The sequence shown here is derived from an EMBL/GenBank/DDBJ whole genome shotgun (WGS) entry which is preliminary data.</text>
</comment>
<dbReference type="EMBL" id="VJZR01000002">
    <property type="protein sequence ID" value="TRX22670.1"/>
    <property type="molecule type" value="Genomic_DNA"/>
</dbReference>
<name>A0A553CQ43_9FLAO</name>
<feature type="repeat" description="ANK" evidence="1">
    <location>
        <begin position="12"/>
        <end position="44"/>
    </location>
</feature>
<evidence type="ECO:0000313" key="2">
    <source>
        <dbReference type="EMBL" id="TRX22670.1"/>
    </source>
</evidence>
<dbReference type="PROSITE" id="PS50088">
    <property type="entry name" value="ANK_REPEAT"/>
    <property type="match status" value="1"/>
</dbReference>
<dbReference type="SMART" id="SM00248">
    <property type="entry name" value="ANK"/>
    <property type="match status" value="2"/>
</dbReference>
<reference evidence="2 3" key="1">
    <citation type="submission" date="2019-07" db="EMBL/GenBank/DDBJ databases">
        <title>Novel species of Flavobacterium.</title>
        <authorList>
            <person name="Liu Q."/>
            <person name="Xin Y.-H."/>
        </authorList>
    </citation>
    <scope>NUCLEOTIDE SEQUENCE [LARGE SCALE GENOMIC DNA]</scope>
    <source>
        <strain evidence="2 3">LB3P56</strain>
    </source>
</reference>
<dbReference type="InterPro" id="IPR002110">
    <property type="entry name" value="Ankyrin_rpt"/>
</dbReference>
<proteinExistence type="predicted"/>
<keyword evidence="3" id="KW-1185">Reference proteome</keyword>
<keyword evidence="1" id="KW-0040">ANK repeat</keyword>
<accession>A0A553CQ43</accession>
<evidence type="ECO:0000313" key="3">
    <source>
        <dbReference type="Proteomes" id="UP000318585"/>
    </source>
</evidence>
<gene>
    <name evidence="2" type="ORF">FNW17_02570</name>
</gene>